<keyword evidence="1" id="KW-0456">Lyase</keyword>
<dbReference type="Gene3D" id="3.10.490.10">
    <property type="entry name" value="Gamma-glutamyl cyclotransferase-like"/>
    <property type="match status" value="1"/>
</dbReference>
<comment type="caution">
    <text evidence="2">The sequence shown here is derived from an EMBL/GenBank/DDBJ whole genome shotgun (WGS) entry which is preliminary data.</text>
</comment>
<keyword evidence="3" id="KW-1185">Reference proteome</keyword>
<accession>A0ABM9AEU6</accession>
<dbReference type="InterPro" id="IPR036568">
    <property type="entry name" value="GGCT-like_sf"/>
</dbReference>
<gene>
    <name evidence="2" type="ORF">SIN8267_01674</name>
</gene>
<evidence type="ECO:0008006" key="4">
    <source>
        <dbReference type="Google" id="ProtNLM"/>
    </source>
</evidence>
<dbReference type="Pfam" id="PF13772">
    <property type="entry name" value="AIG2_2"/>
    <property type="match status" value="1"/>
</dbReference>
<reference evidence="2" key="1">
    <citation type="submission" date="2021-12" db="EMBL/GenBank/DDBJ databases">
        <authorList>
            <person name="Rodrigo-Torres L."/>
            <person name="Arahal R. D."/>
            <person name="Lucena T."/>
        </authorList>
    </citation>
    <scope>NUCLEOTIDE SEQUENCE</scope>
    <source>
        <strain evidence="2">CECT 8267</strain>
    </source>
</reference>
<dbReference type="PANTHER" id="PTHR12935:SF0">
    <property type="entry name" value="GAMMA-GLUTAMYLCYCLOTRANSFERASE"/>
    <property type="match status" value="1"/>
</dbReference>
<dbReference type="InterPro" id="IPR017939">
    <property type="entry name" value="G-Glutamylcylcotransferase"/>
</dbReference>
<dbReference type="RefSeq" id="WP_237444210.1">
    <property type="nucleotide sequence ID" value="NZ_CAKLPX010000001.1"/>
</dbReference>
<dbReference type="EMBL" id="CAKLPX010000001">
    <property type="protein sequence ID" value="CAH0991565.1"/>
    <property type="molecule type" value="Genomic_DNA"/>
</dbReference>
<name>A0ABM9AEU6_9GAMM</name>
<evidence type="ECO:0000313" key="3">
    <source>
        <dbReference type="Proteomes" id="UP000838100"/>
    </source>
</evidence>
<evidence type="ECO:0000313" key="2">
    <source>
        <dbReference type="EMBL" id="CAH0991565.1"/>
    </source>
</evidence>
<protein>
    <recommendedName>
        <fullName evidence="4">Gamma-glutamylcyclotransferase</fullName>
    </recommendedName>
</protein>
<dbReference type="CDD" id="cd06661">
    <property type="entry name" value="GGCT_like"/>
    <property type="match status" value="1"/>
</dbReference>
<proteinExistence type="predicted"/>
<dbReference type="InterPro" id="IPR013024">
    <property type="entry name" value="GGCT-like"/>
</dbReference>
<dbReference type="PANTHER" id="PTHR12935">
    <property type="entry name" value="GAMMA-GLUTAMYLCYCLOTRANSFERASE"/>
    <property type="match status" value="1"/>
</dbReference>
<dbReference type="Proteomes" id="UP000838100">
    <property type="component" value="Unassembled WGS sequence"/>
</dbReference>
<organism evidence="2 3">
    <name type="scientific">Sinobacterium norvegicum</name>
    <dbReference type="NCBI Taxonomy" id="1641715"/>
    <lineage>
        <taxon>Bacteria</taxon>
        <taxon>Pseudomonadati</taxon>
        <taxon>Pseudomonadota</taxon>
        <taxon>Gammaproteobacteria</taxon>
        <taxon>Cellvibrionales</taxon>
        <taxon>Spongiibacteraceae</taxon>
        <taxon>Sinobacterium</taxon>
    </lineage>
</organism>
<sequence length="166" mass="18447">MTTLYYFAYGSNMSMARLRQRVPSAEKLGIFALASHELRFDKKGRDGSGKCNALYTGNDSDTVFGTLFSMKADEKPTLDEAESLGVGYGDKTVTVTNATGESFEALTYYALRLDANYQPYDWYLNHVLIGAFETGLPLDYIAKIEAVESKPDPDRSRAATQWAVHD</sequence>
<evidence type="ECO:0000256" key="1">
    <source>
        <dbReference type="ARBA" id="ARBA00023239"/>
    </source>
</evidence>
<dbReference type="SUPFAM" id="SSF110857">
    <property type="entry name" value="Gamma-glutamyl cyclotransferase-like"/>
    <property type="match status" value="1"/>
</dbReference>